<evidence type="ECO:0000259" key="4">
    <source>
        <dbReference type="Pfam" id="PF01420"/>
    </source>
</evidence>
<dbReference type="GO" id="GO:0003677">
    <property type="term" value="F:DNA binding"/>
    <property type="evidence" value="ECO:0007669"/>
    <property type="project" value="UniProtKB-KW"/>
</dbReference>
<keyword evidence="5" id="KW-0378">Hydrolase</keyword>
<comment type="caution">
    <text evidence="5">The sequence shown here is derived from an EMBL/GenBank/DDBJ whole genome shotgun (WGS) entry which is preliminary data.</text>
</comment>
<keyword evidence="3" id="KW-0238">DNA-binding</keyword>
<keyword evidence="2" id="KW-0680">Restriction system</keyword>
<keyword evidence="5" id="KW-0540">Nuclease</keyword>
<dbReference type="InterPro" id="IPR044946">
    <property type="entry name" value="Restrct_endonuc_typeI_TRD_sf"/>
</dbReference>
<evidence type="ECO:0000313" key="5">
    <source>
        <dbReference type="EMBL" id="TXD95199.1"/>
    </source>
</evidence>
<dbReference type="GO" id="GO:0009307">
    <property type="term" value="P:DNA restriction-modification system"/>
    <property type="evidence" value="ECO:0007669"/>
    <property type="project" value="UniProtKB-KW"/>
</dbReference>
<proteinExistence type="inferred from homology"/>
<sequence>MKNYKIGEIAEVQFGPHMKTQSKGTIKYLLGSHFDDNLHPTNFQNSYVDLNDKALKFQLKSNDVILAGKGLRTFAWAYNESLGPMVPSSLFYLLRSSEEVVIGEYLAAVLNSERLQYELSMIGAGATITSIPKKELKELEMMIPSISEQQKFLEIYNLFNKDIELTDKILQEKRNLKRGVVNELLTNKNKY</sequence>
<dbReference type="PANTHER" id="PTHR30408">
    <property type="entry name" value="TYPE-1 RESTRICTION ENZYME ECOKI SPECIFICITY PROTEIN"/>
    <property type="match status" value="1"/>
</dbReference>
<keyword evidence="6" id="KW-1185">Reference proteome</keyword>
<gene>
    <name evidence="5" type="ORF">ES724_03335</name>
</gene>
<protein>
    <submittedName>
        <fullName evidence="5">Restriction endonuclease subunit S</fullName>
    </submittedName>
</protein>
<dbReference type="Gene3D" id="3.90.220.20">
    <property type="entry name" value="DNA methylase specificity domains"/>
    <property type="match status" value="1"/>
</dbReference>
<dbReference type="EMBL" id="VORY01000002">
    <property type="protein sequence ID" value="TXD95199.1"/>
    <property type="molecule type" value="Genomic_DNA"/>
</dbReference>
<name>A0A5C7A2Y8_9FLAO</name>
<dbReference type="InterPro" id="IPR000055">
    <property type="entry name" value="Restrct_endonuc_typeI_TRD"/>
</dbReference>
<dbReference type="AlphaFoldDB" id="A0A5C7A2Y8"/>
<evidence type="ECO:0000256" key="3">
    <source>
        <dbReference type="ARBA" id="ARBA00023125"/>
    </source>
</evidence>
<reference evidence="5 6" key="1">
    <citation type="submission" date="2019-08" db="EMBL/GenBank/DDBJ databases">
        <title>Genome sequence of Gillisia hiemivivida IC154 (type strain).</title>
        <authorList>
            <person name="Bowman J.P."/>
        </authorList>
    </citation>
    <scope>NUCLEOTIDE SEQUENCE [LARGE SCALE GENOMIC DNA]</scope>
    <source>
        <strain evidence="5 6">IC154</strain>
    </source>
</reference>
<comment type="similarity">
    <text evidence="1">Belongs to the type-I restriction system S methylase family.</text>
</comment>
<dbReference type="InterPro" id="IPR052021">
    <property type="entry name" value="Type-I_RS_S_subunit"/>
</dbReference>
<evidence type="ECO:0000313" key="6">
    <source>
        <dbReference type="Proteomes" id="UP000321367"/>
    </source>
</evidence>
<dbReference type="Pfam" id="PF01420">
    <property type="entry name" value="Methylase_S"/>
    <property type="match status" value="1"/>
</dbReference>
<dbReference type="Proteomes" id="UP000321367">
    <property type="component" value="Unassembled WGS sequence"/>
</dbReference>
<dbReference type="SUPFAM" id="SSF116734">
    <property type="entry name" value="DNA methylase specificity domain"/>
    <property type="match status" value="1"/>
</dbReference>
<dbReference type="PANTHER" id="PTHR30408:SF12">
    <property type="entry name" value="TYPE I RESTRICTION ENZYME MJAVIII SPECIFICITY SUBUNIT"/>
    <property type="match status" value="1"/>
</dbReference>
<evidence type="ECO:0000256" key="2">
    <source>
        <dbReference type="ARBA" id="ARBA00022747"/>
    </source>
</evidence>
<dbReference type="OrthoDB" id="1002506at2"/>
<keyword evidence="5" id="KW-0255">Endonuclease</keyword>
<evidence type="ECO:0000256" key="1">
    <source>
        <dbReference type="ARBA" id="ARBA00010923"/>
    </source>
</evidence>
<dbReference type="CDD" id="cd16961">
    <property type="entry name" value="RMtype1_S_TRD-CR_like"/>
    <property type="match status" value="1"/>
</dbReference>
<accession>A0A5C7A2Y8</accession>
<feature type="domain" description="Type I restriction modification DNA specificity" evidence="4">
    <location>
        <begin position="2"/>
        <end position="172"/>
    </location>
</feature>
<organism evidence="5 6">
    <name type="scientific">Gillisia hiemivivida</name>
    <dbReference type="NCBI Taxonomy" id="291190"/>
    <lineage>
        <taxon>Bacteria</taxon>
        <taxon>Pseudomonadati</taxon>
        <taxon>Bacteroidota</taxon>
        <taxon>Flavobacteriia</taxon>
        <taxon>Flavobacteriales</taxon>
        <taxon>Flavobacteriaceae</taxon>
        <taxon>Gillisia</taxon>
    </lineage>
</organism>
<dbReference type="RefSeq" id="WP_146929550.1">
    <property type="nucleotide sequence ID" value="NZ_CBCSHZ010000001.1"/>
</dbReference>
<dbReference type="GO" id="GO:0004519">
    <property type="term" value="F:endonuclease activity"/>
    <property type="evidence" value="ECO:0007669"/>
    <property type="project" value="UniProtKB-KW"/>
</dbReference>